<dbReference type="AlphaFoldDB" id="A0A7T7KYV3"/>
<reference evidence="1 2" key="1">
    <citation type="submission" date="2020-12" db="EMBL/GenBank/DDBJ databases">
        <title>A novel species.</title>
        <authorList>
            <person name="Li K."/>
        </authorList>
    </citation>
    <scope>NUCLEOTIDE SEQUENCE [LARGE SCALE GENOMIC DNA]</scope>
    <source>
        <strain evidence="1 2">ZYC-3</strain>
    </source>
</reference>
<dbReference type="RefSeq" id="WP_200398154.1">
    <property type="nucleotide sequence ID" value="NZ_CP066831.1"/>
</dbReference>
<evidence type="ECO:0000313" key="2">
    <source>
        <dbReference type="Proteomes" id="UP000595636"/>
    </source>
</evidence>
<protein>
    <submittedName>
        <fullName evidence="1">Uncharacterized protein</fullName>
    </submittedName>
</protein>
<dbReference type="Proteomes" id="UP000595636">
    <property type="component" value="Chromosome"/>
</dbReference>
<keyword evidence="2" id="KW-1185">Reference proteome</keyword>
<gene>
    <name evidence="1" type="ORF">JEQ17_30590</name>
</gene>
<organism evidence="1 2">
    <name type="scientific">Streptomyces liliifuscus</name>
    <dbReference type="NCBI Taxonomy" id="2797636"/>
    <lineage>
        <taxon>Bacteria</taxon>
        <taxon>Bacillati</taxon>
        <taxon>Actinomycetota</taxon>
        <taxon>Actinomycetes</taxon>
        <taxon>Kitasatosporales</taxon>
        <taxon>Streptomycetaceae</taxon>
        <taxon>Streptomyces</taxon>
    </lineage>
</organism>
<name>A0A7T7KYV3_9ACTN</name>
<proteinExistence type="predicted"/>
<evidence type="ECO:0000313" key="1">
    <source>
        <dbReference type="EMBL" id="QQM43323.1"/>
    </source>
</evidence>
<accession>A0A7T7KYV3</accession>
<dbReference type="KEGG" id="slf:JEQ17_30590"/>
<dbReference type="EMBL" id="CP066831">
    <property type="protein sequence ID" value="QQM43323.1"/>
    <property type="molecule type" value="Genomic_DNA"/>
</dbReference>
<sequence length="75" mass="8818">MPKKSCATCKSLQEEHRFLKPPEADWLKKETGRKNVDGFMVCEALLADGEKQCRNLRHYFREKPFKEPLRLPDPT</sequence>